<dbReference type="InterPro" id="IPR007235">
    <property type="entry name" value="Glyco_trans_28_C"/>
</dbReference>
<dbReference type="Gene3D" id="3.40.50.2000">
    <property type="entry name" value="Glycogen Phosphorylase B"/>
    <property type="match status" value="1"/>
</dbReference>
<organism evidence="2 3">
    <name type="scientific">Kiloniella laminariae</name>
    <dbReference type="NCBI Taxonomy" id="454162"/>
    <lineage>
        <taxon>Bacteria</taxon>
        <taxon>Pseudomonadati</taxon>
        <taxon>Pseudomonadota</taxon>
        <taxon>Alphaproteobacteria</taxon>
        <taxon>Rhodospirillales</taxon>
        <taxon>Kiloniellaceae</taxon>
        <taxon>Kiloniella</taxon>
    </lineage>
</organism>
<dbReference type="Pfam" id="PF04101">
    <property type="entry name" value="Glyco_tran_28_C"/>
    <property type="match status" value="1"/>
</dbReference>
<proteinExistence type="predicted"/>
<keyword evidence="3" id="KW-1185">Reference proteome</keyword>
<comment type="caution">
    <text evidence="2">The sequence shown here is derived from an EMBL/GenBank/DDBJ whole genome shotgun (WGS) entry which is preliminary data.</text>
</comment>
<dbReference type="PANTHER" id="PTHR21015:SF28">
    <property type="entry name" value="SLL1722 PROTEIN"/>
    <property type="match status" value="1"/>
</dbReference>
<feature type="domain" description="Glycosyl transferase family 28 C-terminal" evidence="1">
    <location>
        <begin position="222"/>
        <end position="370"/>
    </location>
</feature>
<dbReference type="SUPFAM" id="SSF53756">
    <property type="entry name" value="UDP-Glycosyltransferase/glycogen phosphorylase"/>
    <property type="match status" value="1"/>
</dbReference>
<dbReference type="PANTHER" id="PTHR21015">
    <property type="entry name" value="UDP-N-ACETYLGLUCOSAMINE--N-ACETYLMURAMYL-(PENTAPEPTIDE) PYROPHOSPHORYL-UNDECAPRENOL N-ACETYLGLUCOSAMINE TRANSFERASE 1"/>
    <property type="match status" value="1"/>
</dbReference>
<dbReference type="Proteomes" id="UP001069802">
    <property type="component" value="Unassembled WGS sequence"/>
</dbReference>
<evidence type="ECO:0000313" key="2">
    <source>
        <dbReference type="EMBL" id="MCZ4281148.1"/>
    </source>
</evidence>
<dbReference type="RefSeq" id="WP_269423326.1">
    <property type="nucleotide sequence ID" value="NZ_JAPWGY010000003.1"/>
</dbReference>
<evidence type="ECO:0000259" key="1">
    <source>
        <dbReference type="Pfam" id="PF04101"/>
    </source>
</evidence>
<reference evidence="2" key="1">
    <citation type="submission" date="2022-12" db="EMBL/GenBank/DDBJ databases">
        <title>Bacterial isolates from different developmental stages of Nematostella vectensis.</title>
        <authorList>
            <person name="Fraune S."/>
        </authorList>
    </citation>
    <scope>NUCLEOTIDE SEQUENCE</scope>
    <source>
        <strain evidence="2">G21630-S1</strain>
    </source>
</reference>
<name>A0ABT4LJ70_9PROT</name>
<evidence type="ECO:0000313" key="3">
    <source>
        <dbReference type="Proteomes" id="UP001069802"/>
    </source>
</evidence>
<accession>A0ABT4LJ70</accession>
<dbReference type="EMBL" id="JAPWGY010000003">
    <property type="protein sequence ID" value="MCZ4281148.1"/>
    <property type="molecule type" value="Genomic_DNA"/>
</dbReference>
<sequence length="388" mass="43042">MSDNKRIDILFYVQHLLGIGHQRRAATLTRALERAGLTVAFVSGGMEVPGLDTGTADFYQLDPVKADGIYFTELQDQQGKAITADFRKQRCEQLLGILDKTCPRLILLEMFPFGRRQMRFELLPLLKAATAMTGQPKIVSSVRDILVKAPKKERISEMLDWVKLYFDQVIIHGDPALIPFDRTFAPARSIIDKIRYSGYVVDEQVDGPPHPVDGKDEILVSTGGGAVSERLLDAALAARALSPLKNKVWRLLIGHSLPEEKFARYSAQAEDKLIIQRSRPDFTSLLPNCMLSISQGGYNTVMEVLRAGCPRVIVPYSGGLETEQTLRAQLLSEKNALTVVDETNLTGEILARAMESTLRQKQLSPSQLNTAGAENTVNLLKNLLEKTP</sequence>
<gene>
    <name evidence="2" type="ORF">O4H49_10195</name>
</gene>
<protein>
    <submittedName>
        <fullName evidence="2">Glycosyltransferase</fullName>
    </submittedName>
</protein>